<dbReference type="PANTHER" id="PTHR30477">
    <property type="entry name" value="ABC-TRANSPORTER METAL-BINDING PROTEIN"/>
    <property type="match status" value="1"/>
</dbReference>
<evidence type="ECO:0000313" key="7">
    <source>
        <dbReference type="EMBL" id="MPN41808.1"/>
    </source>
</evidence>
<gene>
    <name evidence="7" type="primary">znuB_25</name>
    <name evidence="7" type="ORF">SDC9_189363</name>
</gene>
<evidence type="ECO:0000256" key="1">
    <source>
        <dbReference type="ARBA" id="ARBA00004141"/>
    </source>
</evidence>
<organism evidence="7">
    <name type="scientific">bioreactor metagenome</name>
    <dbReference type="NCBI Taxonomy" id="1076179"/>
    <lineage>
        <taxon>unclassified sequences</taxon>
        <taxon>metagenomes</taxon>
        <taxon>ecological metagenomes</taxon>
    </lineage>
</organism>
<keyword evidence="5 6" id="KW-0472">Membrane</keyword>
<dbReference type="Pfam" id="PF00950">
    <property type="entry name" value="ABC-3"/>
    <property type="match status" value="1"/>
</dbReference>
<accession>A0A645HRX2</accession>
<keyword evidence="3 6" id="KW-0812">Transmembrane</keyword>
<dbReference type="InterPro" id="IPR001626">
    <property type="entry name" value="ABC_TroCD"/>
</dbReference>
<comment type="similarity">
    <text evidence="2">Belongs to the ABC-3 integral membrane protein family.</text>
</comment>
<dbReference type="GO" id="GO:0043190">
    <property type="term" value="C:ATP-binding cassette (ABC) transporter complex"/>
    <property type="evidence" value="ECO:0007669"/>
    <property type="project" value="InterPro"/>
</dbReference>
<reference evidence="7" key="1">
    <citation type="submission" date="2019-08" db="EMBL/GenBank/DDBJ databases">
        <authorList>
            <person name="Kucharzyk K."/>
            <person name="Murdoch R.W."/>
            <person name="Higgins S."/>
            <person name="Loffler F."/>
        </authorList>
    </citation>
    <scope>NUCLEOTIDE SEQUENCE</scope>
</reference>
<dbReference type="Gene3D" id="1.10.3470.10">
    <property type="entry name" value="ABC transporter involved in vitamin B12 uptake, BtuC"/>
    <property type="match status" value="1"/>
</dbReference>
<dbReference type="EMBL" id="VSSQ01099095">
    <property type="protein sequence ID" value="MPN41808.1"/>
    <property type="molecule type" value="Genomic_DNA"/>
</dbReference>
<sequence length="151" mass="16428">MLAVSPQDLIWLLLALVFGTAAWVLLYNRLLLVSVNASLARSRGIRVNLTEYAFVILVAVAVMLSIRWVGVLLINALLILPAAAGRNLARSARGHALFSVLIAMLSGVLGLILSFYWNTSAGAAIVLCAALFYGLSLLILYTRRSMDRKKQ</sequence>
<evidence type="ECO:0000256" key="3">
    <source>
        <dbReference type="ARBA" id="ARBA00022692"/>
    </source>
</evidence>
<feature type="transmembrane region" description="Helical" evidence="6">
    <location>
        <begin position="96"/>
        <end position="117"/>
    </location>
</feature>
<dbReference type="PANTHER" id="PTHR30477:SF0">
    <property type="entry name" value="METAL TRANSPORT SYSTEM MEMBRANE PROTEIN TM_0125-RELATED"/>
    <property type="match status" value="1"/>
</dbReference>
<evidence type="ECO:0000256" key="4">
    <source>
        <dbReference type="ARBA" id="ARBA00022989"/>
    </source>
</evidence>
<dbReference type="GO" id="GO:0010043">
    <property type="term" value="P:response to zinc ion"/>
    <property type="evidence" value="ECO:0007669"/>
    <property type="project" value="TreeGrafter"/>
</dbReference>
<evidence type="ECO:0000256" key="6">
    <source>
        <dbReference type="SAM" id="Phobius"/>
    </source>
</evidence>
<proteinExistence type="inferred from homology"/>
<dbReference type="InterPro" id="IPR037294">
    <property type="entry name" value="ABC_BtuC-like"/>
</dbReference>
<comment type="subcellular location">
    <subcellularLocation>
        <location evidence="1">Membrane</location>
        <topology evidence="1">Multi-pass membrane protein</topology>
    </subcellularLocation>
</comment>
<keyword evidence="4 6" id="KW-1133">Transmembrane helix</keyword>
<name>A0A645HRX2_9ZZZZ</name>
<dbReference type="GO" id="GO:0055085">
    <property type="term" value="P:transmembrane transport"/>
    <property type="evidence" value="ECO:0007669"/>
    <property type="project" value="InterPro"/>
</dbReference>
<evidence type="ECO:0000256" key="2">
    <source>
        <dbReference type="ARBA" id="ARBA00008034"/>
    </source>
</evidence>
<dbReference type="AlphaFoldDB" id="A0A645HRX2"/>
<dbReference type="SUPFAM" id="SSF81345">
    <property type="entry name" value="ABC transporter involved in vitamin B12 uptake, BtuC"/>
    <property type="match status" value="1"/>
</dbReference>
<comment type="caution">
    <text evidence="7">The sequence shown here is derived from an EMBL/GenBank/DDBJ whole genome shotgun (WGS) entry which is preliminary data.</text>
</comment>
<evidence type="ECO:0000256" key="5">
    <source>
        <dbReference type="ARBA" id="ARBA00023136"/>
    </source>
</evidence>
<feature type="transmembrane region" description="Helical" evidence="6">
    <location>
        <begin position="123"/>
        <end position="141"/>
    </location>
</feature>
<protein>
    <submittedName>
        <fullName evidence="7">High-affinity zinc uptake system membrane protein ZnuB</fullName>
    </submittedName>
</protein>
<feature type="transmembrane region" description="Helical" evidence="6">
    <location>
        <begin position="52"/>
        <end position="84"/>
    </location>
</feature>
<feature type="transmembrane region" description="Helical" evidence="6">
    <location>
        <begin position="9"/>
        <end position="32"/>
    </location>
</feature>